<dbReference type="Gene3D" id="2.160.10.10">
    <property type="entry name" value="Hexapeptide repeat proteins"/>
    <property type="match status" value="1"/>
</dbReference>
<evidence type="ECO:0000256" key="4">
    <source>
        <dbReference type="ARBA" id="ARBA00022695"/>
    </source>
</evidence>
<evidence type="ECO:0000256" key="1">
    <source>
        <dbReference type="ARBA" id="ARBA00005166"/>
    </source>
</evidence>
<evidence type="ECO:0000256" key="3">
    <source>
        <dbReference type="ARBA" id="ARBA00022679"/>
    </source>
</evidence>
<dbReference type="Pfam" id="PF25087">
    <property type="entry name" value="GMPPB_C"/>
    <property type="match status" value="1"/>
</dbReference>
<keyword evidence="5" id="KW-0511">Multifunctional enzyme</keyword>
<evidence type="ECO:0000259" key="10">
    <source>
        <dbReference type="Pfam" id="PF25087"/>
    </source>
</evidence>
<evidence type="ECO:0000256" key="2">
    <source>
        <dbReference type="ARBA" id="ARBA00005208"/>
    </source>
</evidence>
<evidence type="ECO:0000256" key="7">
    <source>
        <dbReference type="ARBA" id="ARBA00048247"/>
    </source>
</evidence>
<evidence type="ECO:0000256" key="6">
    <source>
        <dbReference type="ARBA" id="ARBA00023315"/>
    </source>
</evidence>
<dbReference type="AlphaFoldDB" id="A0A845DE19"/>
<organism evidence="11 12">
    <name type="scientific">Candidatus Spechtbacteria bacterium SB0662_bin_43</name>
    <dbReference type="NCBI Taxonomy" id="2604897"/>
    <lineage>
        <taxon>Bacteria</taxon>
        <taxon>Candidatus Spechtiibacteriota</taxon>
    </lineage>
</organism>
<dbReference type="InterPro" id="IPR056729">
    <property type="entry name" value="GMPPB_C"/>
</dbReference>
<evidence type="ECO:0000313" key="11">
    <source>
        <dbReference type="EMBL" id="MYE38201.1"/>
    </source>
</evidence>
<keyword evidence="3 11" id="KW-0808">Transferase</keyword>
<dbReference type="InterPro" id="IPR050065">
    <property type="entry name" value="GlmU-like"/>
</dbReference>
<dbReference type="Proteomes" id="UP000449092">
    <property type="component" value="Unassembled WGS sequence"/>
</dbReference>
<dbReference type="PANTHER" id="PTHR43584">
    <property type="entry name" value="NUCLEOTIDYL TRANSFERASE"/>
    <property type="match status" value="1"/>
</dbReference>
<dbReference type="InterPro" id="IPR011004">
    <property type="entry name" value="Trimer_LpxA-like_sf"/>
</dbReference>
<dbReference type="Gene3D" id="3.90.550.10">
    <property type="entry name" value="Spore Coat Polysaccharide Biosynthesis Protein SpsA, Chain A"/>
    <property type="match status" value="1"/>
</dbReference>
<dbReference type="PANTHER" id="PTHR43584:SF8">
    <property type="entry name" value="N-ACETYLMURAMATE ALPHA-1-PHOSPHATE URIDYLYLTRANSFERASE"/>
    <property type="match status" value="1"/>
</dbReference>
<dbReference type="Pfam" id="PF00483">
    <property type="entry name" value="NTP_transferase"/>
    <property type="match status" value="1"/>
</dbReference>
<keyword evidence="6" id="KW-0012">Acyltransferase</keyword>
<dbReference type="GO" id="GO:0019134">
    <property type="term" value="F:glucosamine-1-phosphate N-acetyltransferase activity"/>
    <property type="evidence" value="ECO:0007669"/>
    <property type="project" value="UniProtKB-EC"/>
</dbReference>
<gene>
    <name evidence="11" type="ORF">F4X82_01625</name>
</gene>
<dbReference type="EMBL" id="VXOY01000013">
    <property type="protein sequence ID" value="MYE38201.1"/>
    <property type="molecule type" value="Genomic_DNA"/>
</dbReference>
<feature type="domain" description="Nucleotidyl transferase" evidence="9">
    <location>
        <begin position="3"/>
        <end position="203"/>
    </location>
</feature>
<keyword evidence="4" id="KW-0548">Nucleotidyltransferase</keyword>
<evidence type="ECO:0000256" key="8">
    <source>
        <dbReference type="ARBA" id="ARBA00048493"/>
    </source>
</evidence>
<dbReference type="SUPFAM" id="SSF53448">
    <property type="entry name" value="Nucleotide-diphospho-sugar transferases"/>
    <property type="match status" value="1"/>
</dbReference>
<dbReference type="SUPFAM" id="SSF51161">
    <property type="entry name" value="Trimeric LpxA-like enzymes"/>
    <property type="match status" value="1"/>
</dbReference>
<reference evidence="11 12" key="1">
    <citation type="submission" date="2019-09" db="EMBL/GenBank/DDBJ databases">
        <title>Characterisation of the sponge microbiome using genome-centric metagenomics.</title>
        <authorList>
            <person name="Engelberts J.P."/>
            <person name="Robbins S.J."/>
            <person name="De Goeij J.M."/>
            <person name="Aranda M."/>
            <person name="Bell S.C."/>
            <person name="Webster N.S."/>
        </authorList>
    </citation>
    <scope>NUCLEOTIDE SEQUENCE [LARGE SCALE GENOMIC DNA]</scope>
    <source>
        <strain evidence="11">SB0662_bin_43</strain>
    </source>
</reference>
<comment type="caution">
    <text evidence="11">The sequence shown here is derived from an EMBL/GenBank/DDBJ whole genome shotgun (WGS) entry which is preliminary data.</text>
</comment>
<evidence type="ECO:0000259" key="9">
    <source>
        <dbReference type="Pfam" id="PF00483"/>
    </source>
</evidence>
<comment type="pathway">
    <text evidence="2">Nucleotide-sugar biosynthesis; UDP-N-acetyl-alpha-D-glucosamine biosynthesis; UDP-N-acetyl-alpha-D-glucosamine from N-acetyl-alpha-D-glucosamine 1-phosphate: step 1/1.</text>
</comment>
<comment type="pathway">
    <text evidence="1">Nucleotide-sugar biosynthesis; UDP-N-acetyl-alpha-D-glucosamine biosynthesis; N-acetyl-alpha-D-glucosamine 1-phosphate from alpha-D-glucosamine 6-phosphate (route II): step 2/2.</text>
</comment>
<comment type="catalytic activity">
    <reaction evidence="7">
        <text>alpha-D-glucosamine 1-phosphate + acetyl-CoA = N-acetyl-alpha-D-glucosamine 1-phosphate + CoA + H(+)</text>
        <dbReference type="Rhea" id="RHEA:13725"/>
        <dbReference type="ChEBI" id="CHEBI:15378"/>
        <dbReference type="ChEBI" id="CHEBI:57287"/>
        <dbReference type="ChEBI" id="CHEBI:57288"/>
        <dbReference type="ChEBI" id="CHEBI:57776"/>
        <dbReference type="ChEBI" id="CHEBI:58516"/>
        <dbReference type="EC" id="2.3.1.157"/>
    </reaction>
</comment>
<evidence type="ECO:0000313" key="12">
    <source>
        <dbReference type="Proteomes" id="UP000449092"/>
    </source>
</evidence>
<dbReference type="InterPro" id="IPR029044">
    <property type="entry name" value="Nucleotide-diphossugar_trans"/>
</dbReference>
<evidence type="ECO:0000256" key="5">
    <source>
        <dbReference type="ARBA" id="ARBA00023268"/>
    </source>
</evidence>
<proteinExistence type="predicted"/>
<protein>
    <submittedName>
        <fullName evidence="11">NTP transferase domain-containing protein</fullName>
    </submittedName>
</protein>
<comment type="catalytic activity">
    <reaction evidence="8">
        <text>N-acetyl-alpha-D-glucosamine 1-phosphate + UTP + H(+) = UDP-N-acetyl-alpha-D-glucosamine + diphosphate</text>
        <dbReference type="Rhea" id="RHEA:13509"/>
        <dbReference type="ChEBI" id="CHEBI:15378"/>
        <dbReference type="ChEBI" id="CHEBI:33019"/>
        <dbReference type="ChEBI" id="CHEBI:46398"/>
        <dbReference type="ChEBI" id="CHEBI:57705"/>
        <dbReference type="ChEBI" id="CHEBI:57776"/>
        <dbReference type="EC" id="2.7.7.23"/>
    </reaction>
</comment>
<name>A0A845DE19_9BACT</name>
<dbReference type="InterPro" id="IPR005835">
    <property type="entry name" value="NTP_transferase_dom"/>
</dbReference>
<feature type="domain" description="Mannose-1-phosphate guanyltransferase C-terminal" evidence="10">
    <location>
        <begin position="270"/>
        <end position="394"/>
    </location>
</feature>
<dbReference type="GO" id="GO:0003977">
    <property type="term" value="F:UDP-N-acetylglucosamine diphosphorylase activity"/>
    <property type="evidence" value="ECO:0007669"/>
    <property type="project" value="UniProtKB-EC"/>
</dbReference>
<accession>A0A845DE19</accession>
<sequence length="402" mass="43900">MQAVLLAAGRSTRFWPLGNGEHKSVYTIAGRPLLLHTLHSLAKTGLIDEAFVVHAPNFSVPRIVPERIGSMKVACVQQTEPKGTGDALYCVSEHITGDFVLVWPDMVNADFFVRSLVRPAKKQGVRAAMLGAPTKAPWNFGIIRKDDEFVREVVEKPVLGSEPSSIKRVGVELLPKEFLSVYESLPEHHETDLVDALNRYAQKNDILLIEQKHDVPVLKYPWDVFTQMNVLSRSFSGWAQRNAKHPAYITVSKQSVIEGRCEFGKDVMLRGAVYIGEGSVIGEGTQIIGPAFLERKTIIGSGCKIARSSVGEGATVCNNTQLEDSIVATGCRVGEECIVQGRLGDRSVIEARGQSGEIIVTGRTQLGVVMGKESVLGKGCRVEPGVMVDIQSVIEDNTRLVV</sequence>